<keyword evidence="1" id="KW-1133">Transmembrane helix</keyword>
<evidence type="ECO:0000313" key="3">
    <source>
        <dbReference type="Proteomes" id="UP000663992"/>
    </source>
</evidence>
<evidence type="ECO:0000256" key="1">
    <source>
        <dbReference type="SAM" id="Phobius"/>
    </source>
</evidence>
<keyword evidence="3" id="KW-1185">Reference proteome</keyword>
<keyword evidence="1" id="KW-0812">Transmembrane</keyword>
<protein>
    <submittedName>
        <fullName evidence="2">Uncharacterized protein</fullName>
    </submittedName>
</protein>
<gene>
    <name evidence="2" type="ORF">J0A65_26225</name>
</gene>
<accession>A0ABS3D427</accession>
<organism evidence="2 3">
    <name type="scientific">Bowmanella yangjiangensis</name>
    <dbReference type="NCBI Taxonomy" id="2811230"/>
    <lineage>
        <taxon>Bacteria</taxon>
        <taxon>Pseudomonadati</taxon>
        <taxon>Pseudomonadota</taxon>
        <taxon>Gammaproteobacteria</taxon>
        <taxon>Alteromonadales</taxon>
        <taxon>Alteromonadaceae</taxon>
        <taxon>Bowmanella</taxon>
    </lineage>
</organism>
<feature type="transmembrane region" description="Helical" evidence="1">
    <location>
        <begin position="20"/>
        <end position="39"/>
    </location>
</feature>
<feature type="non-terminal residue" evidence="2">
    <location>
        <position position="1"/>
    </location>
</feature>
<evidence type="ECO:0000313" key="2">
    <source>
        <dbReference type="EMBL" id="MBN7823391.1"/>
    </source>
</evidence>
<keyword evidence="1" id="KW-0472">Membrane</keyword>
<name>A0ABS3D427_9ALTE</name>
<proteinExistence type="predicted"/>
<sequence>DHGDGRAEPAGPPRYLSVRYIAHFAGHLASLEAFFYYAASTDTAQKNRRLHVKPAQPSSQTQ</sequence>
<comment type="caution">
    <text evidence="2">The sequence shown here is derived from an EMBL/GenBank/DDBJ whole genome shotgun (WGS) entry which is preliminary data.</text>
</comment>
<dbReference type="RefSeq" id="WP_206597119.1">
    <property type="nucleotide sequence ID" value="NZ_JAFKCS010000677.1"/>
</dbReference>
<reference evidence="2 3" key="1">
    <citation type="submission" date="2021-03" db="EMBL/GenBank/DDBJ databases">
        <title>novel species isolated from a fishpond in China.</title>
        <authorList>
            <person name="Lu H."/>
            <person name="Cai Z."/>
        </authorList>
    </citation>
    <scope>NUCLEOTIDE SEQUENCE [LARGE SCALE GENOMIC DNA]</scope>
    <source>
        <strain evidence="2 3">Y57</strain>
    </source>
</reference>
<dbReference type="EMBL" id="JAFKCS010000677">
    <property type="protein sequence ID" value="MBN7823391.1"/>
    <property type="molecule type" value="Genomic_DNA"/>
</dbReference>
<dbReference type="Proteomes" id="UP000663992">
    <property type="component" value="Unassembled WGS sequence"/>
</dbReference>